<evidence type="ECO:0000256" key="1">
    <source>
        <dbReference type="ARBA" id="ARBA00022679"/>
    </source>
</evidence>
<sequence>MVDRLDFLPWEYARRATAEERAEQAERHRELGGKVELAEDVYIASTAAVFCDELRMGERSYLAANSYVTGEVSLGADSTVNPYAVVRGKITIGDGVRIGAHTSLLAFNHGSGRTDQPIFRQPHTALGITVGDDVWIGSNAIVLDGVTIGPHSIIGAGAVVTKDVPAWSIAAGNPARVLRDRREPAASRPAAASPASASLRTSTDLPERLAAFASRARDQVGDVLARSYDGDRFIDRPGIDAEPAIRPWCDAVEISDLLLRRTPEGHTADDLIRRLRSRQDPATGLLAPGDLAGDDKPDFTGLSVLQGAASYHILCAGYALQLLGSSFEHPIVLPTDLPAKLDALPWARNSWSAGSGLDALGTAMARNIYDHDVDPGDTFFTTFGWLTTRADPATGAWGNHHPDDGWLQVVNGFYRLTRGTYAQFGLPLPYPEQAIKTVLTHAQDRTAFSGDGYNSCNVLDVIHPLWLAGKQTAYGRAEGERWAREILDGLLDRWVDGEGFAFAPDGTDDRSIPGLQGTEMWLAVIWLLADYLGTAEPLGYKPRGVHRPDPLVTPPGGHLLA</sequence>
<dbReference type="EMBL" id="JACHMY010000001">
    <property type="protein sequence ID" value="MBB5837918.1"/>
    <property type="molecule type" value="Genomic_DNA"/>
</dbReference>
<keyword evidence="5" id="KW-1185">Reference proteome</keyword>
<dbReference type="CDD" id="cd04647">
    <property type="entry name" value="LbH_MAT_like"/>
    <property type="match status" value="1"/>
</dbReference>
<organism evidence="4 5">
    <name type="scientific">Kribbella italica</name>
    <dbReference type="NCBI Taxonomy" id="1540520"/>
    <lineage>
        <taxon>Bacteria</taxon>
        <taxon>Bacillati</taxon>
        <taxon>Actinomycetota</taxon>
        <taxon>Actinomycetes</taxon>
        <taxon>Propionibacteriales</taxon>
        <taxon>Kribbellaceae</taxon>
        <taxon>Kribbella</taxon>
    </lineage>
</organism>
<evidence type="ECO:0000313" key="5">
    <source>
        <dbReference type="Proteomes" id="UP000549971"/>
    </source>
</evidence>
<dbReference type="Gene3D" id="2.160.10.10">
    <property type="entry name" value="Hexapeptide repeat proteins"/>
    <property type="match status" value="1"/>
</dbReference>
<feature type="region of interest" description="Disordered" evidence="3">
    <location>
        <begin position="180"/>
        <end position="200"/>
    </location>
</feature>
<name>A0A7W9MWC4_9ACTN</name>
<keyword evidence="1 4" id="KW-0808">Transferase</keyword>
<dbReference type="RefSeq" id="WP_184798309.1">
    <property type="nucleotide sequence ID" value="NZ_JACHMY010000001.1"/>
</dbReference>
<dbReference type="InterPro" id="IPR018357">
    <property type="entry name" value="Hexapep_transf_CS"/>
</dbReference>
<dbReference type="PROSITE" id="PS00101">
    <property type="entry name" value="HEXAPEP_TRANSFERASES"/>
    <property type="match status" value="1"/>
</dbReference>
<dbReference type="InterPro" id="IPR001451">
    <property type="entry name" value="Hexapep"/>
</dbReference>
<comment type="caution">
    <text evidence="4">The sequence shown here is derived from an EMBL/GenBank/DDBJ whole genome shotgun (WGS) entry which is preliminary data.</text>
</comment>
<evidence type="ECO:0000313" key="4">
    <source>
        <dbReference type="EMBL" id="MBB5837918.1"/>
    </source>
</evidence>
<feature type="compositionally biased region" description="Low complexity" evidence="3">
    <location>
        <begin position="186"/>
        <end position="198"/>
    </location>
</feature>
<dbReference type="AlphaFoldDB" id="A0A7W9MWC4"/>
<reference evidence="4 5" key="1">
    <citation type="submission" date="2020-08" db="EMBL/GenBank/DDBJ databases">
        <title>Sequencing the genomes of 1000 actinobacteria strains.</title>
        <authorList>
            <person name="Klenk H.-P."/>
        </authorList>
    </citation>
    <scope>NUCLEOTIDE SEQUENCE [LARGE SCALE GENOMIC DNA]</scope>
    <source>
        <strain evidence="4 5">DSM 28967</strain>
    </source>
</reference>
<dbReference type="GO" id="GO:0016740">
    <property type="term" value="F:transferase activity"/>
    <property type="evidence" value="ECO:0007669"/>
    <property type="project" value="UniProtKB-KW"/>
</dbReference>
<keyword evidence="2" id="KW-0677">Repeat</keyword>
<dbReference type="Pfam" id="PF00132">
    <property type="entry name" value="Hexapep"/>
    <property type="match status" value="2"/>
</dbReference>
<proteinExistence type="predicted"/>
<dbReference type="InterPro" id="IPR011004">
    <property type="entry name" value="Trimer_LpxA-like_sf"/>
</dbReference>
<dbReference type="PANTHER" id="PTHR23416">
    <property type="entry name" value="SIALIC ACID SYNTHASE-RELATED"/>
    <property type="match status" value="1"/>
</dbReference>
<gene>
    <name evidence="4" type="ORF">HDA39_004652</name>
</gene>
<dbReference type="SUPFAM" id="SSF51161">
    <property type="entry name" value="Trimeric LpxA-like enzymes"/>
    <property type="match status" value="1"/>
</dbReference>
<dbReference type="InterPro" id="IPR051159">
    <property type="entry name" value="Hexapeptide_acetyltransf"/>
</dbReference>
<dbReference type="Proteomes" id="UP000549971">
    <property type="component" value="Unassembled WGS sequence"/>
</dbReference>
<accession>A0A7W9MWC4</accession>
<protein>
    <submittedName>
        <fullName evidence="4">Acetyltransferase-like isoleucine patch superfamily enzyme</fullName>
    </submittedName>
</protein>
<evidence type="ECO:0000256" key="2">
    <source>
        <dbReference type="ARBA" id="ARBA00022737"/>
    </source>
</evidence>
<evidence type="ECO:0000256" key="3">
    <source>
        <dbReference type="SAM" id="MobiDB-lite"/>
    </source>
</evidence>